<evidence type="ECO:0000313" key="3">
    <source>
        <dbReference type="Proteomes" id="UP000799118"/>
    </source>
</evidence>
<reference evidence="2" key="1">
    <citation type="journal article" date="2019" name="Environ. Microbiol.">
        <title>Fungal ecological strategies reflected in gene transcription - a case study of two litter decomposers.</title>
        <authorList>
            <person name="Barbi F."/>
            <person name="Kohler A."/>
            <person name="Barry K."/>
            <person name="Baskaran P."/>
            <person name="Daum C."/>
            <person name="Fauchery L."/>
            <person name="Ihrmark K."/>
            <person name="Kuo A."/>
            <person name="LaButti K."/>
            <person name="Lipzen A."/>
            <person name="Morin E."/>
            <person name="Grigoriev I.V."/>
            <person name="Henrissat B."/>
            <person name="Lindahl B."/>
            <person name="Martin F."/>
        </authorList>
    </citation>
    <scope>NUCLEOTIDE SEQUENCE</scope>
    <source>
        <strain evidence="2">JB14</strain>
    </source>
</reference>
<dbReference type="EMBL" id="ML769749">
    <property type="protein sequence ID" value="KAE9388320.1"/>
    <property type="molecule type" value="Genomic_DNA"/>
</dbReference>
<feature type="compositionally biased region" description="Low complexity" evidence="1">
    <location>
        <begin position="50"/>
        <end position="64"/>
    </location>
</feature>
<proteinExistence type="predicted"/>
<evidence type="ECO:0000256" key="1">
    <source>
        <dbReference type="SAM" id="MobiDB-lite"/>
    </source>
</evidence>
<dbReference type="Proteomes" id="UP000799118">
    <property type="component" value="Unassembled WGS sequence"/>
</dbReference>
<dbReference type="AlphaFoldDB" id="A0A6A4GSL7"/>
<accession>A0A6A4GSL7</accession>
<organism evidence="2 3">
    <name type="scientific">Gymnopus androsaceus JB14</name>
    <dbReference type="NCBI Taxonomy" id="1447944"/>
    <lineage>
        <taxon>Eukaryota</taxon>
        <taxon>Fungi</taxon>
        <taxon>Dikarya</taxon>
        <taxon>Basidiomycota</taxon>
        <taxon>Agaricomycotina</taxon>
        <taxon>Agaricomycetes</taxon>
        <taxon>Agaricomycetidae</taxon>
        <taxon>Agaricales</taxon>
        <taxon>Marasmiineae</taxon>
        <taxon>Omphalotaceae</taxon>
        <taxon>Gymnopus</taxon>
    </lineage>
</organism>
<feature type="region of interest" description="Disordered" evidence="1">
    <location>
        <begin position="50"/>
        <end position="74"/>
    </location>
</feature>
<name>A0A6A4GSL7_9AGAR</name>
<sequence length="98" mass="10477">MARMSFEWVEGILAETFKDSRGVRLQALFFVVFFVFTKIVDLDICLCPTNSSSPSNSASASSSPISETSRTVGRSAHSDLISDLVTCSIHPDGDTGAG</sequence>
<keyword evidence="3" id="KW-1185">Reference proteome</keyword>
<evidence type="ECO:0000313" key="2">
    <source>
        <dbReference type="EMBL" id="KAE9388320.1"/>
    </source>
</evidence>
<protein>
    <submittedName>
        <fullName evidence="2">Uncharacterized protein</fullName>
    </submittedName>
</protein>
<gene>
    <name evidence="2" type="ORF">BT96DRAFT_1004287</name>
</gene>